<keyword evidence="1" id="KW-0560">Oxidoreductase</keyword>
<evidence type="ECO:0000313" key="1">
    <source>
        <dbReference type="EMBL" id="GER40025.1"/>
    </source>
</evidence>
<protein>
    <submittedName>
        <fullName evidence="1">Epsilon-trimethyllysine 2-oxoglutaratedioxygenase</fullName>
    </submittedName>
</protein>
<proteinExistence type="predicted"/>
<sequence length="207" mass="22597">MDNSLPIGINCKDASSYLLVAKGAHSITSQTDVTDTNKNRHGWSIAVASQLKRYIFQKTIQISGACNGMLNIMENFIVILGSSSPKGNIPACAPFIRSHLWLNKSRTLSCIIADDPSSTASSVSPSLFPLSVPLWLKRISSAPSISAIFFERRFLFLPAPEVSFGAPGLLADTRLYDRASSGTLSYNDTEEKDRRRIEALGKVKYAP</sequence>
<dbReference type="Proteomes" id="UP000325081">
    <property type="component" value="Unassembled WGS sequence"/>
</dbReference>
<dbReference type="EMBL" id="BKCP01005805">
    <property type="protein sequence ID" value="GER40025.1"/>
    <property type="molecule type" value="Genomic_DNA"/>
</dbReference>
<gene>
    <name evidence="1" type="ORF">STAS_16667</name>
</gene>
<dbReference type="GO" id="GO:0051213">
    <property type="term" value="F:dioxygenase activity"/>
    <property type="evidence" value="ECO:0007669"/>
    <property type="project" value="UniProtKB-KW"/>
</dbReference>
<evidence type="ECO:0000313" key="2">
    <source>
        <dbReference type="Proteomes" id="UP000325081"/>
    </source>
</evidence>
<keyword evidence="2" id="KW-1185">Reference proteome</keyword>
<accession>A0A5A7Q4B5</accession>
<organism evidence="1 2">
    <name type="scientific">Striga asiatica</name>
    <name type="common">Asiatic witchweed</name>
    <name type="synonym">Buchnera asiatica</name>
    <dbReference type="NCBI Taxonomy" id="4170"/>
    <lineage>
        <taxon>Eukaryota</taxon>
        <taxon>Viridiplantae</taxon>
        <taxon>Streptophyta</taxon>
        <taxon>Embryophyta</taxon>
        <taxon>Tracheophyta</taxon>
        <taxon>Spermatophyta</taxon>
        <taxon>Magnoliopsida</taxon>
        <taxon>eudicotyledons</taxon>
        <taxon>Gunneridae</taxon>
        <taxon>Pentapetalae</taxon>
        <taxon>asterids</taxon>
        <taxon>lamiids</taxon>
        <taxon>Lamiales</taxon>
        <taxon>Orobanchaceae</taxon>
        <taxon>Buchnereae</taxon>
        <taxon>Striga</taxon>
    </lineage>
</organism>
<dbReference type="AlphaFoldDB" id="A0A5A7Q4B5"/>
<reference evidence="2" key="1">
    <citation type="journal article" date="2019" name="Curr. Biol.">
        <title>Genome Sequence of Striga asiatica Provides Insight into the Evolution of Plant Parasitism.</title>
        <authorList>
            <person name="Yoshida S."/>
            <person name="Kim S."/>
            <person name="Wafula E.K."/>
            <person name="Tanskanen J."/>
            <person name="Kim Y.M."/>
            <person name="Honaas L."/>
            <person name="Yang Z."/>
            <person name="Spallek T."/>
            <person name="Conn C.E."/>
            <person name="Ichihashi Y."/>
            <person name="Cheong K."/>
            <person name="Cui S."/>
            <person name="Der J.P."/>
            <person name="Gundlach H."/>
            <person name="Jiao Y."/>
            <person name="Hori C."/>
            <person name="Ishida J.K."/>
            <person name="Kasahara H."/>
            <person name="Kiba T."/>
            <person name="Kim M.S."/>
            <person name="Koo N."/>
            <person name="Laohavisit A."/>
            <person name="Lee Y.H."/>
            <person name="Lumba S."/>
            <person name="McCourt P."/>
            <person name="Mortimer J.C."/>
            <person name="Mutuku J.M."/>
            <person name="Nomura T."/>
            <person name="Sasaki-Sekimoto Y."/>
            <person name="Seto Y."/>
            <person name="Wang Y."/>
            <person name="Wakatake T."/>
            <person name="Sakakibara H."/>
            <person name="Demura T."/>
            <person name="Yamaguchi S."/>
            <person name="Yoneyama K."/>
            <person name="Manabe R.I."/>
            <person name="Nelson D.C."/>
            <person name="Schulman A.H."/>
            <person name="Timko M.P."/>
            <person name="dePamphilis C.W."/>
            <person name="Choi D."/>
            <person name="Shirasu K."/>
        </authorList>
    </citation>
    <scope>NUCLEOTIDE SEQUENCE [LARGE SCALE GENOMIC DNA]</scope>
    <source>
        <strain evidence="2">cv. UVA1</strain>
    </source>
</reference>
<comment type="caution">
    <text evidence="1">The sequence shown here is derived from an EMBL/GenBank/DDBJ whole genome shotgun (WGS) entry which is preliminary data.</text>
</comment>
<name>A0A5A7Q4B5_STRAF</name>
<keyword evidence="1" id="KW-0223">Dioxygenase</keyword>